<accession>A0A1Q9DDT5</accession>
<sequence length="1434" mass="156251">MASRKWSTQRTPSAFPWGGRSHSTYQNGEQYSPFAERRRGGLQKNCPLSGGEQLTAAFQLLHALEQWRQSQFGGQIAVHNGTQTEEMGLEAAAATTGGTEAETAEPQAESYSPPPAPELYHESMEPTVAAKDENPQTGGTTATSRQGVWLGLRGTTESQANQLLGSLEQDLDDLVGESTLPTTATLADDDTMVLPGGPYPFPEGGANTLPDGEGCKELPLGAACLVLSSGSGHAEVGSRRLGRIHDILQEAEQLLGGSDEAEMEALQLSQHLRSCRDDPGRLGPGVGRLSRELSALLQLLASTSSAHRLSLRSDVALVGALLTSRSYVGRQQSLAKEHKLRQCIDRAVSHFPKAPGVAAWLVLHCRTDLVLQWMLTVLNEEPCQQALKAARDLETSWPSLHDEARSSTSLRLCLSQAGPAVGLIVDANASGIGPDFFAIVEGLRPRLLLLPRRPLVGPTAEASSAPALVPGSESDRQVLPPELCDFLRSLEVPEPLCAQELLSAKEREELEEDKAAALGKTTPKASFRRLDRARSVDAKFRTKHHEVRLERLGTPARDLNLQLFPDRDPGMEAKGIEILRLLVEYRGSLEALDSDGGTPAFYAAMAGGEKVFHHQAAWSDSPDIAAMLLEKHADPRIVDDHERTVLHMASWGAWGGRRGGKFVNGRAAGASPRCVRLILTTEEVFTGRLCMHSADRDGGTPIAIASATGALDALEELLLCPEGLRQVRDPPPELQETADFLPLAAAAFRGHVDCMQMLLDARAMPELRAKSTGRSAMDFAVIAQEFRAEELPTAELLANQLLPGAGTTAIFATALTWAVHTGVPVGRWMCLIAMGFKFKVFFREDFIHLVLMRGPSSRAEAWKFGRAVPKVTWPPFPANAEQHPAPPPSPRQSALRRGQALLGAKAEVTESTLTSVLRRGLGRSESEQPLLDALLSAYTSPGQLELRERSALRSKLAWPLVAAAAADNGFAFTAAADSEECLALLLEAYEGVPRCPRTLDANEEDKVSLLEAASWVRRLLWCVALLLHGDELAASAAAAAAQRAEHFDAGCRQGRLSDARSWASAPQRVTDLQGEAGGSEDANDNADDDRDIMTMTMMMMMMMMMVTSLADARQALRSLEEDLSELAILGVDLECGYGDVVCTLQMATVKGTVVLDALRLHGHIAELVSSIFLDGSVIKLFHAPRNDMRWLWSNFGVQVVSRRENARYAGPNLGRLFSRCPEEVNMFDTDTVAMLVNERESGVGRHRSLKELCKRFLQMDLDKTHQRSDWRLRPLPEEMWAVLLPLATHLASMADDKMLLKESLQACRRTHLATGYESNFLEQSNSADDRPRRSRDSIQGKRSHHLHEADHKTNTSSCRSQLYARLLRLDARAGLQVALRICTDCVNRISWPPRSRVVGLASLGLPQSTGAAAINASDMAMTMSFSRNCSRQLL</sequence>
<feature type="compositionally biased region" description="Low complexity" evidence="1">
    <location>
        <begin position="94"/>
        <end position="109"/>
    </location>
</feature>
<dbReference type="InterPro" id="IPR045092">
    <property type="entry name" value="Rrp6-like"/>
</dbReference>
<protein>
    <submittedName>
        <fullName evidence="3">Exosome component 10</fullName>
    </submittedName>
</protein>
<dbReference type="GO" id="GO:0000175">
    <property type="term" value="F:3'-5'-RNA exonuclease activity"/>
    <property type="evidence" value="ECO:0007669"/>
    <property type="project" value="InterPro"/>
</dbReference>
<dbReference type="GO" id="GO:0071044">
    <property type="term" value="P:histone mRNA catabolic process"/>
    <property type="evidence" value="ECO:0007669"/>
    <property type="project" value="TreeGrafter"/>
</dbReference>
<organism evidence="3 4">
    <name type="scientific">Symbiodinium microadriaticum</name>
    <name type="common">Dinoflagellate</name>
    <name type="synonym">Zooxanthella microadriatica</name>
    <dbReference type="NCBI Taxonomy" id="2951"/>
    <lineage>
        <taxon>Eukaryota</taxon>
        <taxon>Sar</taxon>
        <taxon>Alveolata</taxon>
        <taxon>Dinophyceae</taxon>
        <taxon>Suessiales</taxon>
        <taxon>Symbiodiniaceae</taxon>
        <taxon>Symbiodinium</taxon>
    </lineage>
</organism>
<evidence type="ECO:0000256" key="1">
    <source>
        <dbReference type="SAM" id="MobiDB-lite"/>
    </source>
</evidence>
<dbReference type="SUPFAM" id="SSF53098">
    <property type="entry name" value="Ribonuclease H-like"/>
    <property type="match status" value="1"/>
</dbReference>
<dbReference type="GO" id="GO:0071038">
    <property type="term" value="P:TRAMP-dependent tRNA surveillance pathway"/>
    <property type="evidence" value="ECO:0007669"/>
    <property type="project" value="TreeGrafter"/>
</dbReference>
<dbReference type="InterPro" id="IPR036770">
    <property type="entry name" value="Ankyrin_rpt-contain_sf"/>
</dbReference>
<gene>
    <name evidence="3" type="primary">EXOSC10</name>
    <name evidence="3" type="ORF">AK812_SmicGene24739</name>
</gene>
<name>A0A1Q9DDT5_SYMMI</name>
<dbReference type="Gene3D" id="3.30.420.10">
    <property type="entry name" value="Ribonuclease H-like superfamily/Ribonuclease H"/>
    <property type="match status" value="1"/>
</dbReference>
<dbReference type="InterPro" id="IPR036397">
    <property type="entry name" value="RNaseH_sf"/>
</dbReference>
<dbReference type="OrthoDB" id="441851at2759"/>
<dbReference type="Proteomes" id="UP000186817">
    <property type="component" value="Unassembled WGS sequence"/>
</dbReference>
<feature type="region of interest" description="Disordered" evidence="1">
    <location>
        <begin position="94"/>
        <end position="115"/>
    </location>
</feature>
<dbReference type="PANTHER" id="PTHR12124">
    <property type="entry name" value="POLYMYOSITIS/SCLERODERMA AUTOANTIGEN-RELATED"/>
    <property type="match status" value="1"/>
</dbReference>
<feature type="compositionally biased region" description="Polar residues" evidence="1">
    <location>
        <begin position="1"/>
        <end position="12"/>
    </location>
</feature>
<dbReference type="InterPro" id="IPR002562">
    <property type="entry name" value="3'-5'_exonuclease_dom"/>
</dbReference>
<dbReference type="GO" id="GO:0071040">
    <property type="term" value="P:nuclear polyadenylation-dependent antisense transcript catabolic process"/>
    <property type="evidence" value="ECO:0007669"/>
    <property type="project" value="TreeGrafter"/>
</dbReference>
<dbReference type="GO" id="GO:0000176">
    <property type="term" value="C:nuclear exosome (RNase complex)"/>
    <property type="evidence" value="ECO:0007669"/>
    <property type="project" value="TreeGrafter"/>
</dbReference>
<proteinExistence type="predicted"/>
<dbReference type="GO" id="GO:0071051">
    <property type="term" value="P:poly(A)-dependent snoRNA 3'-end processing"/>
    <property type="evidence" value="ECO:0007669"/>
    <property type="project" value="TreeGrafter"/>
</dbReference>
<dbReference type="GO" id="GO:0000467">
    <property type="term" value="P:exonucleolytic trimming to generate mature 3'-end of 5.8S rRNA from tricistronic rRNA transcript (SSU-rRNA, 5.8S rRNA, LSU-rRNA)"/>
    <property type="evidence" value="ECO:0007669"/>
    <property type="project" value="InterPro"/>
</dbReference>
<reference evidence="3 4" key="1">
    <citation type="submission" date="2016-02" db="EMBL/GenBank/DDBJ databases">
        <title>Genome analysis of coral dinoflagellate symbionts highlights evolutionary adaptations to a symbiotic lifestyle.</title>
        <authorList>
            <person name="Aranda M."/>
            <person name="Li Y."/>
            <person name="Liew Y.J."/>
            <person name="Baumgarten S."/>
            <person name="Simakov O."/>
            <person name="Wilson M."/>
            <person name="Piel J."/>
            <person name="Ashoor H."/>
            <person name="Bougouffa S."/>
            <person name="Bajic V.B."/>
            <person name="Ryu T."/>
            <person name="Ravasi T."/>
            <person name="Bayer T."/>
            <person name="Micklem G."/>
            <person name="Kim H."/>
            <person name="Bhak J."/>
            <person name="Lajeunesse T.C."/>
            <person name="Voolstra C.R."/>
        </authorList>
    </citation>
    <scope>NUCLEOTIDE SEQUENCE [LARGE SCALE GENOMIC DNA]</scope>
    <source>
        <strain evidence="3 4">CCMP2467</strain>
    </source>
</reference>
<feature type="region of interest" description="Disordered" evidence="1">
    <location>
        <begin position="1"/>
        <end position="30"/>
    </location>
</feature>
<evidence type="ECO:0000313" key="3">
    <source>
        <dbReference type="EMBL" id="OLP93348.1"/>
    </source>
</evidence>
<dbReference type="InterPro" id="IPR002110">
    <property type="entry name" value="Ankyrin_rpt"/>
</dbReference>
<dbReference type="OMA" id="FHAPRND"/>
<dbReference type="SMART" id="SM00248">
    <property type="entry name" value="ANK"/>
    <property type="match status" value="3"/>
</dbReference>
<dbReference type="Gene3D" id="1.25.40.20">
    <property type="entry name" value="Ankyrin repeat-containing domain"/>
    <property type="match status" value="1"/>
</dbReference>
<feature type="domain" description="3'-5' exonuclease" evidence="2">
    <location>
        <begin position="1113"/>
        <end position="1280"/>
    </location>
</feature>
<keyword evidence="4" id="KW-1185">Reference proteome</keyword>
<feature type="compositionally biased region" description="Basic and acidic residues" evidence="1">
    <location>
        <begin position="1327"/>
        <end position="1339"/>
    </location>
</feature>
<evidence type="ECO:0000313" key="4">
    <source>
        <dbReference type="Proteomes" id="UP000186817"/>
    </source>
</evidence>
<dbReference type="GO" id="GO:0071039">
    <property type="term" value="P:nuclear polyadenylation-dependent CUT catabolic process"/>
    <property type="evidence" value="ECO:0007669"/>
    <property type="project" value="TreeGrafter"/>
</dbReference>
<feature type="region of interest" description="Disordered" evidence="1">
    <location>
        <begin position="1322"/>
        <end position="1353"/>
    </location>
</feature>
<dbReference type="GO" id="GO:0071036">
    <property type="term" value="P:nuclear polyadenylation-dependent snoRNA catabolic process"/>
    <property type="evidence" value="ECO:0007669"/>
    <property type="project" value="TreeGrafter"/>
</dbReference>
<dbReference type="GO" id="GO:0003727">
    <property type="term" value="F:single-stranded RNA binding"/>
    <property type="evidence" value="ECO:0007669"/>
    <property type="project" value="TreeGrafter"/>
</dbReference>
<evidence type="ECO:0000259" key="2">
    <source>
        <dbReference type="Pfam" id="PF01612"/>
    </source>
</evidence>
<dbReference type="GO" id="GO:0005730">
    <property type="term" value="C:nucleolus"/>
    <property type="evidence" value="ECO:0007669"/>
    <property type="project" value="TreeGrafter"/>
</dbReference>
<feature type="compositionally biased region" description="Polar residues" evidence="1">
    <location>
        <begin position="21"/>
        <end position="30"/>
    </location>
</feature>
<dbReference type="GO" id="GO:0071037">
    <property type="term" value="P:nuclear polyadenylation-dependent snRNA catabolic process"/>
    <property type="evidence" value="ECO:0007669"/>
    <property type="project" value="TreeGrafter"/>
</dbReference>
<dbReference type="SUPFAM" id="SSF48403">
    <property type="entry name" value="Ankyrin repeat"/>
    <property type="match status" value="1"/>
</dbReference>
<comment type="caution">
    <text evidence="3">The sequence shown here is derived from an EMBL/GenBank/DDBJ whole genome shotgun (WGS) entry which is preliminary data.</text>
</comment>
<dbReference type="GO" id="GO:0071035">
    <property type="term" value="P:nuclear polyadenylation-dependent rRNA catabolic process"/>
    <property type="evidence" value="ECO:0007669"/>
    <property type="project" value="TreeGrafter"/>
</dbReference>
<dbReference type="Pfam" id="PF01612">
    <property type="entry name" value="DNA_pol_A_exo1"/>
    <property type="match status" value="1"/>
</dbReference>
<dbReference type="PANTHER" id="PTHR12124:SF47">
    <property type="entry name" value="EXOSOME COMPONENT 10"/>
    <property type="match status" value="1"/>
</dbReference>
<dbReference type="EMBL" id="LSRX01000585">
    <property type="protein sequence ID" value="OLP93348.1"/>
    <property type="molecule type" value="Genomic_DNA"/>
</dbReference>
<dbReference type="InterPro" id="IPR012337">
    <property type="entry name" value="RNaseH-like_sf"/>
</dbReference>